<evidence type="ECO:0000256" key="6">
    <source>
        <dbReference type="ARBA" id="ARBA00049417"/>
    </source>
</evidence>
<dbReference type="OrthoDB" id="5295945at2"/>
<dbReference type="Proteomes" id="UP000297900">
    <property type="component" value="Unassembled WGS sequence"/>
</dbReference>
<evidence type="ECO:0000313" key="9">
    <source>
        <dbReference type="Proteomes" id="UP000297900"/>
    </source>
</evidence>
<dbReference type="PROSITE" id="PS51831">
    <property type="entry name" value="HD"/>
    <property type="match status" value="1"/>
</dbReference>
<keyword evidence="3" id="KW-0547">Nucleotide-binding</keyword>
<dbReference type="InterPro" id="IPR006674">
    <property type="entry name" value="HD_domain"/>
</dbReference>
<dbReference type="GO" id="GO:0008803">
    <property type="term" value="F:bis(5'-nucleosyl)-tetraphosphatase (symmetrical) activity"/>
    <property type="evidence" value="ECO:0007669"/>
    <property type="project" value="UniProtKB-EC"/>
</dbReference>
<protein>
    <recommendedName>
        <fullName evidence="1">bis(5'-nucleosyl)-tetraphosphatase (symmetrical)</fullName>
        <ecNumber evidence="1">3.6.1.41</ecNumber>
    </recommendedName>
</protein>
<reference evidence="8 9" key="1">
    <citation type="submission" date="2019-03" db="EMBL/GenBank/DDBJ databases">
        <title>Cohnella endophytica sp. nov., a novel endophytic bacterium isolated from bark of Sonneratia apetala.</title>
        <authorList>
            <person name="Tuo L."/>
        </authorList>
    </citation>
    <scope>NUCLEOTIDE SEQUENCE [LARGE SCALE GENOMIC DNA]</scope>
    <source>
        <strain evidence="8 9">CCTCC AB 208254</strain>
    </source>
</reference>
<dbReference type="AlphaFoldDB" id="A0A4Y8LSN8"/>
<dbReference type="CDD" id="cd00077">
    <property type="entry name" value="HDc"/>
    <property type="match status" value="1"/>
</dbReference>
<comment type="catalytic activity">
    <reaction evidence="6">
        <text>P(1),P(4)-bis(5'-adenosyl) tetraphosphate + H2O = 2 ADP + 2 H(+)</text>
        <dbReference type="Rhea" id="RHEA:24252"/>
        <dbReference type="ChEBI" id="CHEBI:15377"/>
        <dbReference type="ChEBI" id="CHEBI:15378"/>
        <dbReference type="ChEBI" id="CHEBI:58141"/>
        <dbReference type="ChEBI" id="CHEBI:456216"/>
        <dbReference type="EC" id="3.6.1.41"/>
    </reaction>
</comment>
<evidence type="ECO:0000256" key="3">
    <source>
        <dbReference type="ARBA" id="ARBA00022741"/>
    </source>
</evidence>
<proteinExistence type="predicted"/>
<dbReference type="GO" id="GO:0000166">
    <property type="term" value="F:nucleotide binding"/>
    <property type="evidence" value="ECO:0007669"/>
    <property type="project" value="UniProtKB-KW"/>
</dbReference>
<dbReference type="Pfam" id="PF01966">
    <property type="entry name" value="HD"/>
    <property type="match status" value="1"/>
</dbReference>
<evidence type="ECO:0000256" key="5">
    <source>
        <dbReference type="ARBA" id="ARBA00023004"/>
    </source>
</evidence>
<evidence type="ECO:0000259" key="7">
    <source>
        <dbReference type="PROSITE" id="PS51831"/>
    </source>
</evidence>
<accession>A0A4Y8LSN8</accession>
<dbReference type="NCBIfam" id="TIGR00488">
    <property type="entry name" value="bis(5'-nucleosyl)-tetraphosphatase (symmetrical) YqeK"/>
    <property type="match status" value="1"/>
</dbReference>
<comment type="caution">
    <text evidence="8">The sequence shown here is derived from an EMBL/GenBank/DDBJ whole genome shotgun (WGS) entry which is preliminary data.</text>
</comment>
<dbReference type="Gene3D" id="1.10.3210.10">
    <property type="entry name" value="Hypothetical protein af1432"/>
    <property type="match status" value="1"/>
</dbReference>
<dbReference type="SUPFAM" id="SSF109604">
    <property type="entry name" value="HD-domain/PDEase-like"/>
    <property type="match status" value="1"/>
</dbReference>
<dbReference type="PANTHER" id="PTHR35795:SF1">
    <property type="entry name" value="BIS(5'-NUCLEOSYL)-TETRAPHOSPHATASE, SYMMETRICAL"/>
    <property type="match status" value="1"/>
</dbReference>
<gene>
    <name evidence="8" type="ORF">E2980_22530</name>
</gene>
<keyword evidence="9" id="KW-1185">Reference proteome</keyword>
<sequence>MKPILQAYIIDFNRSDNLLDAITNFFTVHNDIETLNHTLKVASEAQRVAKLYDVDPAKAEQAALLHDISNVIPISDMLHVAEELSIEIMDEERKYSRIVHQKLSRAMAEEVFGVTDSEILCAIECHTTLKANSSLFDKIIFISDKISWELPGNHQYLTDIRSKVDELELIEGILIYLNNIWDQKTKLKLIHPWLIEAREELLKKISHLPSGLSKPAQRALSGSGLWKLEQISKLSEAELLQLHGLGSKSIRQIREALEMKGLSFSNKS</sequence>
<name>A0A4Y8LSN8_9BACL</name>
<dbReference type="PANTHER" id="PTHR35795">
    <property type="entry name" value="SLR1885 PROTEIN"/>
    <property type="match status" value="1"/>
</dbReference>
<keyword evidence="4" id="KW-0378">Hydrolase</keyword>
<dbReference type="EMBL" id="SOMN01000053">
    <property type="protein sequence ID" value="TFE19661.1"/>
    <property type="molecule type" value="Genomic_DNA"/>
</dbReference>
<evidence type="ECO:0000313" key="8">
    <source>
        <dbReference type="EMBL" id="TFE19661.1"/>
    </source>
</evidence>
<dbReference type="EC" id="3.6.1.41" evidence="1"/>
<dbReference type="SUPFAM" id="SSF47789">
    <property type="entry name" value="C-terminal domain of RNA polymerase alpha subunit"/>
    <property type="match status" value="1"/>
</dbReference>
<keyword evidence="5" id="KW-0408">Iron</keyword>
<organism evidence="8 9">
    <name type="scientific">Cohnella luojiensis</name>
    <dbReference type="NCBI Taxonomy" id="652876"/>
    <lineage>
        <taxon>Bacteria</taxon>
        <taxon>Bacillati</taxon>
        <taxon>Bacillota</taxon>
        <taxon>Bacilli</taxon>
        <taxon>Bacillales</taxon>
        <taxon>Paenibacillaceae</taxon>
        <taxon>Cohnella</taxon>
    </lineage>
</organism>
<dbReference type="GO" id="GO:0046872">
    <property type="term" value="F:metal ion binding"/>
    <property type="evidence" value="ECO:0007669"/>
    <property type="project" value="UniProtKB-KW"/>
</dbReference>
<dbReference type="InterPro" id="IPR005249">
    <property type="entry name" value="YqeK"/>
</dbReference>
<evidence type="ECO:0000256" key="4">
    <source>
        <dbReference type="ARBA" id="ARBA00022801"/>
    </source>
</evidence>
<dbReference type="RefSeq" id="WP_135154504.1">
    <property type="nucleotide sequence ID" value="NZ_SOMN01000053.1"/>
</dbReference>
<feature type="domain" description="HD" evidence="7">
    <location>
        <begin position="34"/>
        <end position="149"/>
    </location>
</feature>
<dbReference type="InterPro" id="IPR003607">
    <property type="entry name" value="HD/PDEase_dom"/>
</dbReference>
<keyword evidence="2" id="KW-0479">Metal-binding</keyword>
<evidence type="ECO:0000256" key="1">
    <source>
        <dbReference type="ARBA" id="ARBA00012506"/>
    </source>
</evidence>
<dbReference type="InterPro" id="IPR051094">
    <property type="entry name" value="Diverse_Catalytic_Enzymes"/>
</dbReference>
<dbReference type="Gene3D" id="1.10.150.20">
    <property type="entry name" value="5' to 3' exonuclease, C-terminal subdomain"/>
    <property type="match status" value="1"/>
</dbReference>
<evidence type="ECO:0000256" key="2">
    <source>
        <dbReference type="ARBA" id="ARBA00022723"/>
    </source>
</evidence>